<dbReference type="RefSeq" id="WP_203192966.1">
    <property type="nucleotide sequence ID" value="NZ_CP063362.1"/>
</dbReference>
<evidence type="ECO:0000313" key="2">
    <source>
        <dbReference type="Proteomes" id="UP000596427"/>
    </source>
</evidence>
<organism evidence="1 2">
    <name type="scientific">Xanthobacter dioxanivorans</name>
    <dbReference type="NCBI Taxonomy" id="2528964"/>
    <lineage>
        <taxon>Bacteria</taxon>
        <taxon>Pseudomonadati</taxon>
        <taxon>Pseudomonadota</taxon>
        <taxon>Alphaproteobacteria</taxon>
        <taxon>Hyphomicrobiales</taxon>
        <taxon>Xanthobacteraceae</taxon>
        <taxon>Xanthobacter</taxon>
    </lineage>
</organism>
<dbReference type="KEGG" id="xdi:EZH22_24375"/>
<evidence type="ECO:0000313" key="1">
    <source>
        <dbReference type="EMBL" id="QRG06091.1"/>
    </source>
</evidence>
<reference evidence="1 2" key="1">
    <citation type="submission" date="2020-10" db="EMBL/GenBank/DDBJ databases">
        <title>Degradation of 1,4-Dioxane by Xanthobacter sp. YN2, via a Novel Group-2 Soluble Di-Iron Monooxygenase.</title>
        <authorList>
            <person name="Ma F."/>
            <person name="Wang Y."/>
            <person name="Yang J."/>
            <person name="Guo H."/>
            <person name="Su D."/>
            <person name="Yu L."/>
        </authorList>
    </citation>
    <scope>NUCLEOTIDE SEQUENCE [LARGE SCALE GENOMIC DNA]</scope>
    <source>
        <strain evidence="1 2">YN2</strain>
    </source>
</reference>
<dbReference type="Proteomes" id="UP000596427">
    <property type="component" value="Chromosome"/>
</dbReference>
<keyword evidence="2" id="KW-1185">Reference proteome</keyword>
<accession>A0A974PMT4</accession>
<proteinExistence type="predicted"/>
<dbReference type="AlphaFoldDB" id="A0A974PMT4"/>
<gene>
    <name evidence="1" type="ORF">EZH22_24375</name>
</gene>
<protein>
    <submittedName>
        <fullName evidence="1">Uncharacterized protein</fullName>
    </submittedName>
</protein>
<dbReference type="EMBL" id="CP063362">
    <property type="protein sequence ID" value="QRG06091.1"/>
    <property type="molecule type" value="Genomic_DNA"/>
</dbReference>
<name>A0A974PMT4_9HYPH</name>
<sequence>MSRFGFWHGGGNRPQIEFIGYLLQNNSGGSYSSKTWTGASFGDPASDREIIFAISHNSPGSQTITSVTIGGVAATLGSAAGGAAIGKSIGSAWAHVPTGATGDVTITFSGNISTVLIGVFRVTGRPVIGASHVDFDSTYAGSGASSATITDIDLPDAGFGVGCLAIYQDSASAPSLSGAPFIDDAVVNVQSSGADIYHAITHCPVQEGAAPDETLTWSWGSNEAMVAGVWVFA</sequence>